<dbReference type="Pfam" id="PF04341">
    <property type="entry name" value="DUF485"/>
    <property type="match status" value="1"/>
</dbReference>
<name>A0ABN0FTN1_9BURK</name>
<protein>
    <recommendedName>
        <fullName evidence="4">DUF997 family protein</fullName>
    </recommendedName>
</protein>
<evidence type="ECO:0000313" key="3">
    <source>
        <dbReference type="Proteomes" id="UP000004980"/>
    </source>
</evidence>
<evidence type="ECO:0008006" key="4">
    <source>
        <dbReference type="Google" id="ProtNLM"/>
    </source>
</evidence>
<keyword evidence="1" id="KW-0472">Membrane</keyword>
<keyword evidence="3" id="KW-1185">Reference proteome</keyword>
<dbReference type="InterPro" id="IPR007436">
    <property type="entry name" value="DUF485"/>
</dbReference>
<sequence>MKHVSQDETYASRQASLSIRFSVVVLLALIAFIGMFTIGRAPFSTEIVPGVTWCVVVEPTLIVFALLVSAAYVVASNRIDASTSSPTDNQP</sequence>
<evidence type="ECO:0000256" key="1">
    <source>
        <dbReference type="SAM" id="Phobius"/>
    </source>
</evidence>
<evidence type="ECO:0000313" key="2">
    <source>
        <dbReference type="EMBL" id="EIN02215.1"/>
    </source>
</evidence>
<proteinExistence type="predicted"/>
<feature type="transmembrane region" description="Helical" evidence="1">
    <location>
        <begin position="21"/>
        <end position="38"/>
    </location>
</feature>
<accession>A0ABN0FTN1</accession>
<feature type="transmembrane region" description="Helical" evidence="1">
    <location>
        <begin position="50"/>
        <end position="75"/>
    </location>
</feature>
<dbReference type="EMBL" id="AKAU01000040">
    <property type="protein sequence ID" value="EIN02215.1"/>
    <property type="molecule type" value="Genomic_DNA"/>
</dbReference>
<keyword evidence="1" id="KW-0812">Transmembrane</keyword>
<reference evidence="2 3" key="1">
    <citation type="journal article" date="2012" name="J. Bacteriol.">
        <title>Draft Genome Sequence of the Soil Bacterium Burkholderia terrae Strain BS001, Which Interacts with Fungal Surface Structures.</title>
        <authorList>
            <person name="Nazir R."/>
            <person name="Hansen M.A."/>
            <person name="Sorensen S."/>
            <person name="van Elsas J.D."/>
        </authorList>
    </citation>
    <scope>NUCLEOTIDE SEQUENCE [LARGE SCALE GENOMIC DNA]</scope>
    <source>
        <strain evidence="2 3">BS001</strain>
    </source>
</reference>
<organism evidence="2 3">
    <name type="scientific">Paraburkholderia hospita</name>
    <dbReference type="NCBI Taxonomy" id="169430"/>
    <lineage>
        <taxon>Bacteria</taxon>
        <taxon>Pseudomonadati</taxon>
        <taxon>Pseudomonadota</taxon>
        <taxon>Betaproteobacteria</taxon>
        <taxon>Burkholderiales</taxon>
        <taxon>Burkholderiaceae</taxon>
        <taxon>Paraburkholderia</taxon>
    </lineage>
</organism>
<keyword evidence="1" id="KW-1133">Transmembrane helix</keyword>
<comment type="caution">
    <text evidence="2">The sequence shown here is derived from an EMBL/GenBank/DDBJ whole genome shotgun (WGS) entry which is preliminary data.</text>
</comment>
<gene>
    <name evidence="2" type="ORF">WQE_05252</name>
</gene>
<dbReference type="Proteomes" id="UP000004980">
    <property type="component" value="Unassembled WGS sequence"/>
</dbReference>